<accession>A0A167TEE9</accession>
<evidence type="ECO:0000313" key="2">
    <source>
        <dbReference type="Proteomes" id="UP000076532"/>
    </source>
</evidence>
<name>A0A167TEE9_9AGAM</name>
<proteinExistence type="predicted"/>
<reference evidence="1 2" key="1">
    <citation type="journal article" date="2016" name="Mol. Biol. Evol.">
        <title>Comparative Genomics of Early-Diverging Mushroom-Forming Fungi Provides Insights into the Origins of Lignocellulose Decay Capabilities.</title>
        <authorList>
            <person name="Nagy L.G."/>
            <person name="Riley R."/>
            <person name="Tritt A."/>
            <person name="Adam C."/>
            <person name="Daum C."/>
            <person name="Floudas D."/>
            <person name="Sun H."/>
            <person name="Yadav J.S."/>
            <person name="Pangilinan J."/>
            <person name="Larsson K.H."/>
            <person name="Matsuura K."/>
            <person name="Barry K."/>
            <person name="Labutti K."/>
            <person name="Kuo R."/>
            <person name="Ohm R.A."/>
            <person name="Bhattacharya S.S."/>
            <person name="Shirouzu T."/>
            <person name="Yoshinaga Y."/>
            <person name="Martin F.M."/>
            <person name="Grigoriev I.V."/>
            <person name="Hibbett D.S."/>
        </authorList>
    </citation>
    <scope>NUCLEOTIDE SEQUENCE [LARGE SCALE GENOMIC DNA]</scope>
    <source>
        <strain evidence="1 2">CBS 109695</strain>
    </source>
</reference>
<gene>
    <name evidence="1" type="ORF">FIBSPDRAFT_879980</name>
</gene>
<protein>
    <submittedName>
        <fullName evidence="1">Uncharacterized protein</fullName>
    </submittedName>
</protein>
<dbReference type="AlphaFoldDB" id="A0A167TEE9"/>
<dbReference type="Proteomes" id="UP000076532">
    <property type="component" value="Unassembled WGS sequence"/>
</dbReference>
<evidence type="ECO:0000313" key="1">
    <source>
        <dbReference type="EMBL" id="KZP02854.1"/>
    </source>
</evidence>
<sequence length="114" mass="12399">MRDSSTLSHHRAHVYVPTPANSLAAQLMVHTTLQTTGTPQLPYLRVDVFPHGCTPAPASLRLSHRTGTVSHATRSPSGLAAVVKDTTIAVNTRDEAPRRPRALSPYFPCPRCLH</sequence>
<keyword evidence="2" id="KW-1185">Reference proteome</keyword>
<organism evidence="1 2">
    <name type="scientific">Athelia psychrophila</name>
    <dbReference type="NCBI Taxonomy" id="1759441"/>
    <lineage>
        <taxon>Eukaryota</taxon>
        <taxon>Fungi</taxon>
        <taxon>Dikarya</taxon>
        <taxon>Basidiomycota</taxon>
        <taxon>Agaricomycotina</taxon>
        <taxon>Agaricomycetes</taxon>
        <taxon>Agaricomycetidae</taxon>
        <taxon>Atheliales</taxon>
        <taxon>Atheliaceae</taxon>
        <taxon>Athelia</taxon>
    </lineage>
</organism>
<dbReference type="EMBL" id="KV418268">
    <property type="protein sequence ID" value="KZP02854.1"/>
    <property type="molecule type" value="Genomic_DNA"/>
</dbReference>